<proteinExistence type="predicted"/>
<dbReference type="AlphaFoldDB" id="A0AAN7RVP3"/>
<dbReference type="Pfam" id="PF00078">
    <property type="entry name" value="RVT_1"/>
    <property type="match status" value="1"/>
</dbReference>
<gene>
    <name evidence="2" type="ORF">QYF61_004504</name>
</gene>
<accession>A0AAN7RVP3</accession>
<reference evidence="2 3" key="1">
    <citation type="journal article" date="2023" name="J. Hered.">
        <title>Chromosome-level genome of the wood stork (Mycteria americana) provides insight into avian chromosome evolution.</title>
        <authorList>
            <person name="Flamio R. Jr."/>
            <person name="Ramstad K.M."/>
        </authorList>
    </citation>
    <scope>NUCLEOTIDE SEQUENCE [LARGE SCALE GENOMIC DNA]</scope>
    <source>
        <strain evidence="2">JAX WOST 10</strain>
    </source>
</reference>
<keyword evidence="3" id="KW-1185">Reference proteome</keyword>
<evidence type="ECO:0000313" key="2">
    <source>
        <dbReference type="EMBL" id="KAK4810541.1"/>
    </source>
</evidence>
<dbReference type="Proteomes" id="UP001333110">
    <property type="component" value="Unassembled WGS sequence"/>
</dbReference>
<protein>
    <recommendedName>
        <fullName evidence="1">Reverse transcriptase domain-containing protein</fullName>
    </recommendedName>
</protein>
<dbReference type="PANTHER" id="PTHR33332">
    <property type="entry name" value="REVERSE TRANSCRIPTASE DOMAIN-CONTAINING PROTEIN"/>
    <property type="match status" value="1"/>
</dbReference>
<dbReference type="InterPro" id="IPR000477">
    <property type="entry name" value="RT_dom"/>
</dbReference>
<dbReference type="EMBL" id="JAUNZN010000018">
    <property type="protein sequence ID" value="KAK4810541.1"/>
    <property type="molecule type" value="Genomic_DNA"/>
</dbReference>
<name>A0AAN7RVP3_MYCAM</name>
<comment type="caution">
    <text evidence="2">The sequence shown here is derived from an EMBL/GenBank/DDBJ whole genome shotgun (WGS) entry which is preliminary data.</text>
</comment>
<feature type="domain" description="Reverse transcriptase" evidence="1">
    <location>
        <begin position="20"/>
        <end position="96"/>
    </location>
</feature>
<evidence type="ECO:0000259" key="1">
    <source>
        <dbReference type="Pfam" id="PF00078"/>
    </source>
</evidence>
<sequence length="135" mass="15086">MEDILLEDMSKHMEDREGFTKAFDTVPHNILAAKSERYGLDGWTVRLIRNWLDGCIQRVTVNGSMSKWKLVTSGVPQRSLLGPILFNIFINDIDSGTECTLSKSADNTKLNGAVDTLDKRMPSRGTLTGLRSKPM</sequence>
<organism evidence="2 3">
    <name type="scientific">Mycteria americana</name>
    <name type="common">Wood stork</name>
    <dbReference type="NCBI Taxonomy" id="33587"/>
    <lineage>
        <taxon>Eukaryota</taxon>
        <taxon>Metazoa</taxon>
        <taxon>Chordata</taxon>
        <taxon>Craniata</taxon>
        <taxon>Vertebrata</taxon>
        <taxon>Euteleostomi</taxon>
        <taxon>Archelosauria</taxon>
        <taxon>Archosauria</taxon>
        <taxon>Dinosauria</taxon>
        <taxon>Saurischia</taxon>
        <taxon>Theropoda</taxon>
        <taxon>Coelurosauria</taxon>
        <taxon>Aves</taxon>
        <taxon>Neognathae</taxon>
        <taxon>Neoaves</taxon>
        <taxon>Aequornithes</taxon>
        <taxon>Ciconiiformes</taxon>
        <taxon>Ciconiidae</taxon>
        <taxon>Mycteria</taxon>
    </lineage>
</organism>
<evidence type="ECO:0000313" key="3">
    <source>
        <dbReference type="Proteomes" id="UP001333110"/>
    </source>
</evidence>